<dbReference type="InParanoid" id="A0A067N3V5"/>
<dbReference type="HOGENOM" id="CLU_141157_2_1_1"/>
<accession>A0A067N3V5</accession>
<dbReference type="EMBL" id="KL198016">
    <property type="protein sequence ID" value="KDQ21655.1"/>
    <property type="molecule type" value="Genomic_DNA"/>
</dbReference>
<dbReference type="PANTHER" id="PTHR21024">
    <property type="entry name" value="GROWTH HORMONE-INDUCIBLE SOLUBLE PROTEIN-RELATED"/>
    <property type="match status" value="1"/>
</dbReference>
<dbReference type="GO" id="GO:0090324">
    <property type="term" value="P:negative regulation of oxidative phosphorylation"/>
    <property type="evidence" value="ECO:0007669"/>
    <property type="project" value="InterPro"/>
</dbReference>
<gene>
    <name evidence="3" type="ORF">BOTBODRAFT_26086</name>
</gene>
<dbReference type="GO" id="GO:0022904">
    <property type="term" value="P:respiratory electron transport chain"/>
    <property type="evidence" value="ECO:0007669"/>
    <property type="project" value="TreeGrafter"/>
</dbReference>
<dbReference type="InterPro" id="IPR045296">
    <property type="entry name" value="Complex1_LYR_ETFRF1_LYRM5"/>
</dbReference>
<comment type="similarity">
    <text evidence="1">Belongs to the complex I LYR family.</text>
</comment>
<dbReference type="GO" id="GO:0005739">
    <property type="term" value="C:mitochondrion"/>
    <property type="evidence" value="ECO:0007669"/>
    <property type="project" value="TreeGrafter"/>
</dbReference>
<dbReference type="InterPro" id="IPR008011">
    <property type="entry name" value="Complex1_LYR_dom"/>
</dbReference>
<dbReference type="InterPro" id="IPR052000">
    <property type="entry name" value="ETFRF1"/>
</dbReference>
<feature type="domain" description="Complex 1 LYR protein" evidence="2">
    <location>
        <begin position="10"/>
        <end position="60"/>
    </location>
</feature>
<evidence type="ECO:0000256" key="1">
    <source>
        <dbReference type="ARBA" id="ARBA00009508"/>
    </source>
</evidence>
<dbReference type="CDD" id="cd20265">
    <property type="entry name" value="Complex1_LYR_ETFRF1_LYRM5"/>
    <property type="match status" value="1"/>
</dbReference>
<dbReference type="PANTHER" id="PTHR21024:SF0">
    <property type="entry name" value="ELECTRON TRANSFER FLAVOPROTEIN REGULATORY FACTOR 1"/>
    <property type="match status" value="1"/>
</dbReference>
<sequence>MPPPAHYRLRAIRLYKELHRLGREYPDPSYDFHGKLRRAFEKNRNLEDPEKIERAFALGEYVKNETLALYSLRKYRWLRRSYHPQDDPR</sequence>
<dbReference type="AlphaFoldDB" id="A0A067N3V5"/>
<dbReference type="OrthoDB" id="10258445at2759"/>
<name>A0A067N3V5_BOTB1</name>
<evidence type="ECO:0000259" key="2">
    <source>
        <dbReference type="Pfam" id="PF05347"/>
    </source>
</evidence>
<proteinExistence type="inferred from homology"/>
<dbReference type="Pfam" id="PF05347">
    <property type="entry name" value="Complex1_LYR"/>
    <property type="match status" value="1"/>
</dbReference>
<protein>
    <recommendedName>
        <fullName evidence="2">Complex 1 LYR protein domain-containing protein</fullName>
    </recommendedName>
</protein>
<evidence type="ECO:0000313" key="4">
    <source>
        <dbReference type="Proteomes" id="UP000027195"/>
    </source>
</evidence>
<evidence type="ECO:0000313" key="3">
    <source>
        <dbReference type="EMBL" id="KDQ21655.1"/>
    </source>
</evidence>
<keyword evidence="4" id="KW-1185">Reference proteome</keyword>
<reference evidence="4" key="1">
    <citation type="journal article" date="2014" name="Proc. Natl. Acad. Sci. U.S.A.">
        <title>Extensive sampling of basidiomycete genomes demonstrates inadequacy of the white-rot/brown-rot paradigm for wood decay fungi.</title>
        <authorList>
            <person name="Riley R."/>
            <person name="Salamov A.A."/>
            <person name="Brown D.W."/>
            <person name="Nagy L.G."/>
            <person name="Floudas D."/>
            <person name="Held B.W."/>
            <person name="Levasseur A."/>
            <person name="Lombard V."/>
            <person name="Morin E."/>
            <person name="Otillar R."/>
            <person name="Lindquist E.A."/>
            <person name="Sun H."/>
            <person name="LaButti K.M."/>
            <person name="Schmutz J."/>
            <person name="Jabbour D."/>
            <person name="Luo H."/>
            <person name="Baker S.E."/>
            <person name="Pisabarro A.G."/>
            <person name="Walton J.D."/>
            <person name="Blanchette R.A."/>
            <person name="Henrissat B."/>
            <person name="Martin F."/>
            <person name="Cullen D."/>
            <person name="Hibbett D.S."/>
            <person name="Grigoriev I.V."/>
        </authorList>
    </citation>
    <scope>NUCLEOTIDE SEQUENCE [LARGE SCALE GENOMIC DNA]</scope>
    <source>
        <strain evidence="4">FD-172 SS1</strain>
    </source>
</reference>
<dbReference type="STRING" id="930990.A0A067N3V5"/>
<dbReference type="Proteomes" id="UP000027195">
    <property type="component" value="Unassembled WGS sequence"/>
</dbReference>
<organism evidence="3 4">
    <name type="scientific">Botryobasidium botryosum (strain FD-172 SS1)</name>
    <dbReference type="NCBI Taxonomy" id="930990"/>
    <lineage>
        <taxon>Eukaryota</taxon>
        <taxon>Fungi</taxon>
        <taxon>Dikarya</taxon>
        <taxon>Basidiomycota</taxon>
        <taxon>Agaricomycotina</taxon>
        <taxon>Agaricomycetes</taxon>
        <taxon>Cantharellales</taxon>
        <taxon>Botryobasidiaceae</taxon>
        <taxon>Botryobasidium</taxon>
    </lineage>
</organism>